<protein>
    <recommendedName>
        <fullName evidence="3">Minor capsid protein</fullName>
    </recommendedName>
</protein>
<dbReference type="RefSeq" id="WP_017868785.1">
    <property type="nucleotide sequence ID" value="NZ_BJYB01000024.1"/>
</dbReference>
<keyword evidence="2" id="KW-1185">Reference proteome</keyword>
<name>A0A0R2LHN1_9LACO</name>
<dbReference type="STRING" id="449659.IV66_GL001514"/>
<accession>A0A0R2LHN1</accession>
<dbReference type="InterPro" id="IPR021080">
    <property type="entry name" value="Minor_capsid_protein"/>
</dbReference>
<evidence type="ECO:0000313" key="1">
    <source>
        <dbReference type="EMBL" id="KRN99510.1"/>
    </source>
</evidence>
<evidence type="ECO:0000313" key="2">
    <source>
        <dbReference type="Proteomes" id="UP000051886"/>
    </source>
</evidence>
<comment type="caution">
    <text evidence="1">The sequence shown here is derived from an EMBL/GenBank/DDBJ whole genome shotgun (WGS) entry which is preliminary data.</text>
</comment>
<reference evidence="1 2" key="1">
    <citation type="journal article" date="2015" name="Genome Announc.">
        <title>Expanding the biotechnology potential of lactobacilli through comparative genomics of 213 strains and associated genera.</title>
        <authorList>
            <person name="Sun Z."/>
            <person name="Harris H.M."/>
            <person name="McCann A."/>
            <person name="Guo C."/>
            <person name="Argimon S."/>
            <person name="Zhang W."/>
            <person name="Yang X."/>
            <person name="Jeffery I.B."/>
            <person name="Cooney J.C."/>
            <person name="Kagawa T.F."/>
            <person name="Liu W."/>
            <person name="Song Y."/>
            <person name="Salvetti E."/>
            <person name="Wrobel A."/>
            <person name="Rasinkangas P."/>
            <person name="Parkhill J."/>
            <person name="Rea M.C."/>
            <person name="O'Sullivan O."/>
            <person name="Ritari J."/>
            <person name="Douillard F.P."/>
            <person name="Paul Ross R."/>
            <person name="Yang R."/>
            <person name="Briner A.E."/>
            <person name="Felis G.E."/>
            <person name="de Vos W.M."/>
            <person name="Barrangou R."/>
            <person name="Klaenhammer T.R."/>
            <person name="Caufield P.W."/>
            <person name="Cui Y."/>
            <person name="Zhang H."/>
            <person name="O'Toole P.W."/>
        </authorList>
    </citation>
    <scope>NUCLEOTIDE SEQUENCE [LARGE SCALE GENOMIC DNA]</scope>
    <source>
        <strain evidence="1 2">NBRC 103219</strain>
    </source>
</reference>
<dbReference type="EMBL" id="JQCN01000031">
    <property type="protein sequence ID" value="KRN99510.1"/>
    <property type="molecule type" value="Genomic_DNA"/>
</dbReference>
<dbReference type="AlphaFoldDB" id="A0A0R2LHN1"/>
<sequence>MGVNVSVDLSGMRKKLSRQAMLNGRRAFMNDAHQAMEQFVPKQAGNLRNQSTMSVDGSHIDYVMPYAKAQFYGVVNGASVHNYSTPGTSKRWDLRLKARNDLMQKCQEAFISGAGWK</sequence>
<evidence type="ECO:0008006" key="3">
    <source>
        <dbReference type="Google" id="ProtNLM"/>
    </source>
</evidence>
<dbReference type="Pfam" id="PF11114">
    <property type="entry name" value="Minor_capsid_2"/>
    <property type="match status" value="1"/>
</dbReference>
<proteinExistence type="predicted"/>
<gene>
    <name evidence="1" type="ORF">IV66_GL001514</name>
</gene>
<dbReference type="OrthoDB" id="2221953at2"/>
<organism evidence="1 2">
    <name type="scientific">Ligilactobacillus pobuzihii</name>
    <dbReference type="NCBI Taxonomy" id="449659"/>
    <lineage>
        <taxon>Bacteria</taxon>
        <taxon>Bacillati</taxon>
        <taxon>Bacillota</taxon>
        <taxon>Bacilli</taxon>
        <taxon>Lactobacillales</taxon>
        <taxon>Lactobacillaceae</taxon>
        <taxon>Ligilactobacillus</taxon>
    </lineage>
</organism>
<dbReference type="PATRIC" id="fig|449659.4.peg.1540"/>
<dbReference type="Proteomes" id="UP000051886">
    <property type="component" value="Unassembled WGS sequence"/>
</dbReference>